<keyword evidence="5" id="KW-1185">Reference proteome</keyword>
<evidence type="ECO:0000313" key="2">
    <source>
        <dbReference type="EMBL" id="NEW46818.1"/>
    </source>
</evidence>
<sequence>MTDVARLLNSRTERGRYAPPVGEDPLGTVALTTGGLMLAAAALSMVGPLFAALLIVRSGGGPSDTAATMPLVLLTVAVVVAVTASLGLFVTAWRRAHEPVPAKPRRGAGPGPGGA</sequence>
<keyword evidence="1" id="KW-0472">Membrane</keyword>
<evidence type="ECO:0000313" key="4">
    <source>
        <dbReference type="Proteomes" id="UP000468928"/>
    </source>
</evidence>
<evidence type="ECO:0000313" key="3">
    <source>
        <dbReference type="EMBL" id="NEW58349.1"/>
    </source>
</evidence>
<keyword evidence="1" id="KW-1133">Transmembrane helix</keyword>
<comment type="caution">
    <text evidence="2">The sequence shown here is derived from an EMBL/GenBank/DDBJ whole genome shotgun (WGS) entry which is preliminary data.</text>
</comment>
<feature type="transmembrane region" description="Helical" evidence="1">
    <location>
        <begin position="68"/>
        <end position="93"/>
    </location>
</feature>
<dbReference type="Proteomes" id="UP000470876">
    <property type="component" value="Unassembled WGS sequence"/>
</dbReference>
<reference evidence="4 5" key="1">
    <citation type="submission" date="2020-01" db="EMBL/GenBank/DDBJ databases">
        <title>Genetics and antimicrobial susceptibilities of Nocardia species isolated from the soil; a comparison with species isolated from humans.</title>
        <authorList>
            <person name="Carrasco G."/>
            <person name="Monzon S."/>
            <person name="Sansegundo M."/>
            <person name="Garcia E."/>
            <person name="Garrido N."/>
            <person name="Medina M.J."/>
            <person name="Villalon P."/>
            <person name="Ramirez-Arocha A.C."/>
            <person name="Jimenez P."/>
            <person name="Cuesta I."/>
            <person name="Valdezate S."/>
        </authorList>
    </citation>
    <scope>NUCLEOTIDE SEQUENCE [LARGE SCALE GENOMIC DNA]</scope>
    <source>
        <strain evidence="2 4">CNM20110639</strain>
        <strain evidence="3 5">CNM20110649</strain>
    </source>
</reference>
<dbReference type="Proteomes" id="UP000468928">
    <property type="component" value="Unassembled WGS sequence"/>
</dbReference>
<gene>
    <name evidence="2" type="ORF">GV789_20530</name>
    <name evidence="3" type="ORF">GV794_22255</name>
</gene>
<dbReference type="AlphaFoldDB" id="A0A6P1D9N2"/>
<organism evidence="2 4">
    <name type="scientific">Nocardia cyriacigeorgica</name>
    <dbReference type="NCBI Taxonomy" id="135487"/>
    <lineage>
        <taxon>Bacteria</taxon>
        <taxon>Bacillati</taxon>
        <taxon>Actinomycetota</taxon>
        <taxon>Actinomycetes</taxon>
        <taxon>Mycobacteriales</taxon>
        <taxon>Nocardiaceae</taxon>
        <taxon>Nocardia</taxon>
    </lineage>
</organism>
<name>A0A6P1D9N2_9NOCA</name>
<accession>A0A6P1D9N2</accession>
<proteinExistence type="predicted"/>
<protein>
    <submittedName>
        <fullName evidence="2">Uncharacterized protein</fullName>
    </submittedName>
</protein>
<keyword evidence="1" id="KW-0812">Transmembrane</keyword>
<dbReference type="EMBL" id="JAAGUZ010000061">
    <property type="protein sequence ID" value="NEW46818.1"/>
    <property type="molecule type" value="Genomic_DNA"/>
</dbReference>
<dbReference type="EMBL" id="JAAGUX010000051">
    <property type="protein sequence ID" value="NEW58349.1"/>
    <property type="molecule type" value="Genomic_DNA"/>
</dbReference>
<dbReference type="RefSeq" id="WP_163827743.1">
    <property type="nucleotide sequence ID" value="NZ_JAAGUX010000051.1"/>
</dbReference>
<evidence type="ECO:0000313" key="5">
    <source>
        <dbReference type="Proteomes" id="UP000470876"/>
    </source>
</evidence>
<feature type="transmembrane region" description="Helical" evidence="1">
    <location>
        <begin position="35"/>
        <end position="56"/>
    </location>
</feature>
<evidence type="ECO:0000256" key="1">
    <source>
        <dbReference type="SAM" id="Phobius"/>
    </source>
</evidence>